<dbReference type="RefSeq" id="WP_003896711.1">
    <property type="nucleotide sequence ID" value="NZ_CP027541.1"/>
</dbReference>
<name>A0A2U9PWM5_MYCSE</name>
<sequence length="259" mass="27792">MNGVLTRSLRAEMVRTGGRGPLWLVLLPAAALIPVAITFLIACVAERFARIPGQQYVQQVPTTNAAYWVINVTVVLVAVAAAYGQASESRLRATEYVRLALPRRPSVLAGKWVFYGLLGAVLSLVLVALVLTALPRVAPLVYGQVSVIDPVGLRLMWTVPVYAFFAAGLGVGVGVALRTPAAAVGLLLFWVYVVEIAVGYLPSGYSLQRFMPFLNGIYATGQDIVLEPPWGRDAALVYVCGVFGLVLLCSMGFRRGAEK</sequence>
<feature type="transmembrane region" description="Helical" evidence="1">
    <location>
        <begin position="184"/>
        <end position="202"/>
    </location>
</feature>
<keyword evidence="1" id="KW-1133">Transmembrane helix</keyword>
<feature type="transmembrane region" description="Helical" evidence="1">
    <location>
        <begin position="112"/>
        <end position="135"/>
    </location>
</feature>
<evidence type="ECO:0008006" key="4">
    <source>
        <dbReference type="Google" id="ProtNLM"/>
    </source>
</evidence>
<keyword evidence="1" id="KW-0472">Membrane</keyword>
<feature type="transmembrane region" description="Helical" evidence="1">
    <location>
        <begin position="235"/>
        <end position="253"/>
    </location>
</feature>
<evidence type="ECO:0000256" key="1">
    <source>
        <dbReference type="SAM" id="Phobius"/>
    </source>
</evidence>
<feature type="transmembrane region" description="Helical" evidence="1">
    <location>
        <begin position="65"/>
        <end position="83"/>
    </location>
</feature>
<reference evidence="2 3" key="1">
    <citation type="journal article" date="2013" name="Genome Announc.">
        <title>Draft genome sequence of MKD8, a conjugal recipient Mycobacterium smegmatis strain.</title>
        <authorList>
            <person name="Gray T.A."/>
            <person name="Palumbo M.J."/>
            <person name="Derbyshire K.M."/>
        </authorList>
    </citation>
    <scope>NUCLEOTIDE SEQUENCE [LARGE SCALE GENOMIC DNA]</scope>
    <source>
        <strain evidence="2 3">MKD8</strain>
    </source>
</reference>
<accession>A0A2U9PWM5</accession>
<proteinExistence type="predicted"/>
<feature type="transmembrane region" description="Helical" evidence="1">
    <location>
        <begin position="21"/>
        <end position="45"/>
    </location>
</feature>
<dbReference type="EMBL" id="CP027541">
    <property type="protein sequence ID" value="AWT56148.1"/>
    <property type="molecule type" value="Genomic_DNA"/>
</dbReference>
<feature type="transmembrane region" description="Helical" evidence="1">
    <location>
        <begin position="155"/>
        <end position="177"/>
    </location>
</feature>
<evidence type="ECO:0000313" key="3">
    <source>
        <dbReference type="Proteomes" id="UP000011200"/>
    </source>
</evidence>
<organism evidence="2 3">
    <name type="scientific">Mycolicibacterium smegmatis (strain MKD8)</name>
    <name type="common">Mycobacterium smegmatis</name>
    <dbReference type="NCBI Taxonomy" id="1214915"/>
    <lineage>
        <taxon>Bacteria</taxon>
        <taxon>Bacillati</taxon>
        <taxon>Actinomycetota</taxon>
        <taxon>Actinomycetes</taxon>
        <taxon>Mycobacteriales</taxon>
        <taxon>Mycobacteriaceae</taxon>
        <taxon>Mycolicibacterium</taxon>
    </lineage>
</organism>
<gene>
    <name evidence="2" type="ORF">D806_051980</name>
</gene>
<reference evidence="3" key="2">
    <citation type="submission" date="2018-03" db="EMBL/GenBank/DDBJ databases">
        <authorList>
            <person name="Derbyshire K."/>
            <person name="Gray T.A."/>
            <person name="Champion M."/>
        </authorList>
    </citation>
    <scope>NUCLEOTIDE SEQUENCE [LARGE SCALE GENOMIC DNA]</scope>
    <source>
        <strain evidence="3">MKD8</strain>
    </source>
</reference>
<protein>
    <recommendedName>
        <fullName evidence="4">ABC-2 family transporter protein</fullName>
    </recommendedName>
</protein>
<evidence type="ECO:0000313" key="2">
    <source>
        <dbReference type="EMBL" id="AWT56148.1"/>
    </source>
</evidence>
<keyword evidence="1" id="KW-0812">Transmembrane</keyword>
<dbReference type="AlphaFoldDB" id="A0A2U9PWM5"/>
<dbReference type="Proteomes" id="UP000011200">
    <property type="component" value="Chromosome"/>
</dbReference>